<dbReference type="Pfam" id="PF02470">
    <property type="entry name" value="MlaD"/>
    <property type="match status" value="1"/>
</dbReference>
<name>A0A369T9S8_9PROT</name>
<proteinExistence type="predicted"/>
<reference evidence="2 3" key="1">
    <citation type="submission" date="2018-07" db="EMBL/GenBank/DDBJ databases">
        <title>Venubactetium sediminum gen. nov., sp. nov., isolated from a marine solar saltern.</title>
        <authorList>
            <person name="Wang S."/>
        </authorList>
    </citation>
    <scope>NUCLEOTIDE SEQUENCE [LARGE SCALE GENOMIC DNA]</scope>
    <source>
        <strain evidence="2 3">WD2A32</strain>
    </source>
</reference>
<gene>
    <name evidence="2" type="ORF">DRB17_15825</name>
</gene>
<organism evidence="2 3">
    <name type="scientific">Ferruginivarius sediminum</name>
    <dbReference type="NCBI Taxonomy" id="2661937"/>
    <lineage>
        <taxon>Bacteria</taxon>
        <taxon>Pseudomonadati</taxon>
        <taxon>Pseudomonadota</taxon>
        <taxon>Alphaproteobacteria</taxon>
        <taxon>Rhodospirillales</taxon>
        <taxon>Rhodospirillaceae</taxon>
        <taxon>Ferruginivarius</taxon>
    </lineage>
</organism>
<dbReference type="PANTHER" id="PTHR36698">
    <property type="entry name" value="BLL5892 PROTEIN"/>
    <property type="match status" value="1"/>
</dbReference>
<accession>A0A369T9S8</accession>
<dbReference type="InterPro" id="IPR003399">
    <property type="entry name" value="Mce/MlaD"/>
</dbReference>
<dbReference type="EMBL" id="QPMH01000018">
    <property type="protein sequence ID" value="RDD60927.1"/>
    <property type="molecule type" value="Genomic_DNA"/>
</dbReference>
<keyword evidence="3" id="KW-1185">Reference proteome</keyword>
<evidence type="ECO:0000313" key="2">
    <source>
        <dbReference type="EMBL" id="RDD60927.1"/>
    </source>
</evidence>
<dbReference type="Proteomes" id="UP000253941">
    <property type="component" value="Unassembled WGS sequence"/>
</dbReference>
<protein>
    <submittedName>
        <fullName evidence="2">MCE family protein</fullName>
    </submittedName>
</protein>
<comment type="caution">
    <text evidence="2">The sequence shown here is derived from an EMBL/GenBank/DDBJ whole genome shotgun (WGS) entry which is preliminary data.</text>
</comment>
<sequence>MSAKPKPALIGGFIVGALALLVLGLAFFGSGKYFQQTTTAVSHFEGSLAGLRVGAPVNFRGVQIGEVAEIRLVYDPEAVATDIPVVMELRPAIRSAMLPSREEVQQLIDRGLRAKLVSQSFVTGQLTVELDLLPNTPVVLHETDPDLIEIPTVPSDIQQVRKTLEELDIEGLVASTSSTMESLDALARSAEEAKMVERLAKVIDDLDTLINDSNAQLADMAGNINAAAESVRGLMIQGGDTMGRLEDSVDGTLSDTRATVRSADAAARKLASTLDQASTTLKTVERALDPAAPMGRDLRRSIVEIGAAARSVRALADVLERNPNALLTGKK</sequence>
<dbReference type="RefSeq" id="WP_114583192.1">
    <property type="nucleotide sequence ID" value="NZ_QPMH01000018.1"/>
</dbReference>
<evidence type="ECO:0000259" key="1">
    <source>
        <dbReference type="Pfam" id="PF02470"/>
    </source>
</evidence>
<dbReference type="PANTHER" id="PTHR36698:SF3">
    <property type="entry name" value="ABC-TYPE TRANSPORT AUXILIARY LIPOPROTEIN COMPONENT DOMAIN-CONTAINING PROTEIN"/>
    <property type="match status" value="1"/>
</dbReference>
<dbReference type="AlphaFoldDB" id="A0A369T9S8"/>
<feature type="domain" description="Mce/MlaD" evidence="1">
    <location>
        <begin position="47"/>
        <end position="131"/>
    </location>
</feature>
<evidence type="ECO:0000313" key="3">
    <source>
        <dbReference type="Proteomes" id="UP000253941"/>
    </source>
</evidence>